<evidence type="ECO:0000256" key="3">
    <source>
        <dbReference type="ARBA" id="ARBA00020984"/>
    </source>
</evidence>
<evidence type="ECO:0000256" key="6">
    <source>
        <dbReference type="ARBA" id="ARBA00023034"/>
    </source>
</evidence>
<protein>
    <recommendedName>
        <fullName evidence="3">Conserved oligomeric Golgi complex subunit 7</fullName>
    </recommendedName>
    <alternativeName>
        <fullName evidence="8">Component of oligomeric Golgi complex 7</fullName>
    </alternativeName>
</protein>
<evidence type="ECO:0000313" key="10">
    <source>
        <dbReference type="WBParaSite" id="SMUV_0000864801-mRNA-1"/>
    </source>
</evidence>
<dbReference type="AlphaFoldDB" id="A0A0N5AUV1"/>
<dbReference type="GO" id="GO:0000139">
    <property type="term" value="C:Golgi membrane"/>
    <property type="evidence" value="ECO:0007669"/>
    <property type="project" value="UniProtKB-SubCell"/>
</dbReference>
<evidence type="ECO:0000256" key="5">
    <source>
        <dbReference type="ARBA" id="ARBA00022927"/>
    </source>
</evidence>
<sequence>MAMYGIEVLVAFELSSSLQITVPTFPEQWSTKDLLDWINSRTNSSKELLEAVDASISSAQMKMAETKAAIERISEEENVLEACDRLCFELRDRLKIVVEAQAKEQITKEFDAIAVFDKADRRATELADIILARRAWSENMKIIESLEEGEPPPENVVFGLHDAYSVFSKYVEVKEKKEVLEKMKDVFLSWYSTRAVLALQSENPAENLFAIKQKYDLLGRTEDFLIVLKHFIKGQSKLDLLTANSLPDLFIDAQKEIISIFTKLREGHGWADKVLEHPSEFIANTLLDSFTSQWSTVKEVLTATLQKTAEEDSTGAASLKMILALRQILSNMSAESEEDRVLMDCILDFGLRLLAEVARDYSKLATSFLATHSNIFTGTGTMASIMEQVSNGLTQLFKEGDYLVSVTNETFGLYSVIYIVPAFRTMYENVISLLLKLYKMYMEKTTIKENDILRFVSIMGQVLLWIENDRKRMREMLEIYQAGNSDSFMRKFAEKLSEDVDSFDKKVVVKADCDLGITKSRAELRKLNKRVVARTVEIFSTPIIAQLEAATKEIFASAKENEENRLKTDIPSFGTSPNDQVTGAGVAMLSLAHQLSAHSLNSNMAASLAFASKVDSIDDVASWWIEKCAYSVQSYFVDSIRDIASLPLAAGRQFAVDYAYLADVFEDLGTPQLGDFKELRQKLKEHNFLSDSNDNVIIEYTQN</sequence>
<evidence type="ECO:0000256" key="8">
    <source>
        <dbReference type="ARBA" id="ARBA00031345"/>
    </source>
</evidence>
<dbReference type="Proteomes" id="UP000046393">
    <property type="component" value="Unplaced"/>
</dbReference>
<dbReference type="GO" id="GO:0006886">
    <property type="term" value="P:intracellular protein transport"/>
    <property type="evidence" value="ECO:0007669"/>
    <property type="project" value="InterPro"/>
</dbReference>
<reference evidence="10" key="1">
    <citation type="submission" date="2017-02" db="UniProtKB">
        <authorList>
            <consortium name="WormBaseParasite"/>
        </authorList>
    </citation>
    <scope>IDENTIFICATION</scope>
</reference>
<keyword evidence="9" id="KW-1185">Reference proteome</keyword>
<keyword evidence="6" id="KW-0333">Golgi apparatus</keyword>
<accession>A0A0N5AUV1</accession>
<evidence type="ECO:0000256" key="4">
    <source>
        <dbReference type="ARBA" id="ARBA00022448"/>
    </source>
</evidence>
<dbReference type="GO" id="GO:0017119">
    <property type="term" value="C:Golgi transport complex"/>
    <property type="evidence" value="ECO:0007669"/>
    <property type="project" value="InterPro"/>
</dbReference>
<keyword evidence="4" id="KW-0813">Transport</keyword>
<dbReference type="GO" id="GO:0007030">
    <property type="term" value="P:Golgi organization"/>
    <property type="evidence" value="ECO:0007669"/>
    <property type="project" value="TreeGrafter"/>
</dbReference>
<keyword evidence="5" id="KW-0653">Protein transport</keyword>
<dbReference type="PANTHER" id="PTHR21443:SF0">
    <property type="entry name" value="CONSERVED OLIGOMERIC GOLGI COMPLEX SUBUNIT 7"/>
    <property type="match status" value="1"/>
</dbReference>
<dbReference type="Pfam" id="PF10191">
    <property type="entry name" value="COG7"/>
    <property type="match status" value="1"/>
</dbReference>
<dbReference type="PANTHER" id="PTHR21443">
    <property type="entry name" value="CONSERVED OLIGOMERIC GOLGI COMPLEX COMPONENT 7"/>
    <property type="match status" value="1"/>
</dbReference>
<keyword evidence="7" id="KW-0472">Membrane</keyword>
<evidence type="ECO:0000256" key="2">
    <source>
        <dbReference type="ARBA" id="ARBA00005831"/>
    </source>
</evidence>
<comment type="subcellular location">
    <subcellularLocation>
        <location evidence="1">Golgi apparatus membrane</location>
        <topology evidence="1">Peripheral membrane protein</topology>
    </subcellularLocation>
</comment>
<dbReference type="InterPro" id="IPR019335">
    <property type="entry name" value="COG7"/>
</dbReference>
<evidence type="ECO:0000256" key="7">
    <source>
        <dbReference type="ARBA" id="ARBA00023136"/>
    </source>
</evidence>
<proteinExistence type="inferred from homology"/>
<comment type="similarity">
    <text evidence="2">Belongs to the COG7 family.</text>
</comment>
<name>A0A0N5AUV1_9BILA</name>
<dbReference type="STRING" id="451379.A0A0N5AUV1"/>
<organism evidence="9 10">
    <name type="scientific">Syphacia muris</name>
    <dbReference type="NCBI Taxonomy" id="451379"/>
    <lineage>
        <taxon>Eukaryota</taxon>
        <taxon>Metazoa</taxon>
        <taxon>Ecdysozoa</taxon>
        <taxon>Nematoda</taxon>
        <taxon>Chromadorea</taxon>
        <taxon>Rhabditida</taxon>
        <taxon>Spirurina</taxon>
        <taxon>Oxyuridomorpha</taxon>
        <taxon>Oxyuroidea</taxon>
        <taxon>Oxyuridae</taxon>
        <taxon>Syphacia</taxon>
    </lineage>
</organism>
<evidence type="ECO:0000313" key="9">
    <source>
        <dbReference type="Proteomes" id="UP000046393"/>
    </source>
</evidence>
<dbReference type="GO" id="GO:0006890">
    <property type="term" value="P:retrograde vesicle-mediated transport, Golgi to endoplasmic reticulum"/>
    <property type="evidence" value="ECO:0007669"/>
    <property type="project" value="TreeGrafter"/>
</dbReference>
<dbReference type="WBParaSite" id="SMUV_0000864801-mRNA-1">
    <property type="protein sequence ID" value="SMUV_0000864801-mRNA-1"/>
    <property type="gene ID" value="SMUV_0000864801"/>
</dbReference>
<evidence type="ECO:0000256" key="1">
    <source>
        <dbReference type="ARBA" id="ARBA00004395"/>
    </source>
</evidence>